<dbReference type="InterPro" id="IPR017850">
    <property type="entry name" value="Alkaline_phosphatase_core_sf"/>
</dbReference>
<name>A0A0M3QU11_DROBS</name>
<dbReference type="PANTHER" id="PTHR10974:SF1">
    <property type="entry name" value="FI08016P-RELATED"/>
    <property type="match status" value="1"/>
</dbReference>
<organism evidence="1 2">
    <name type="scientific">Drosophila busckii</name>
    <name type="common">Fruit fly</name>
    <dbReference type="NCBI Taxonomy" id="30019"/>
    <lineage>
        <taxon>Eukaryota</taxon>
        <taxon>Metazoa</taxon>
        <taxon>Ecdysozoa</taxon>
        <taxon>Arthropoda</taxon>
        <taxon>Hexapoda</taxon>
        <taxon>Insecta</taxon>
        <taxon>Pterygota</taxon>
        <taxon>Neoptera</taxon>
        <taxon>Endopterygota</taxon>
        <taxon>Diptera</taxon>
        <taxon>Brachycera</taxon>
        <taxon>Muscomorpha</taxon>
        <taxon>Ephydroidea</taxon>
        <taxon>Drosophilidae</taxon>
        <taxon>Drosophila</taxon>
    </lineage>
</organism>
<dbReference type="InterPro" id="IPR004245">
    <property type="entry name" value="DUF229"/>
</dbReference>
<dbReference type="GO" id="GO:0005615">
    <property type="term" value="C:extracellular space"/>
    <property type="evidence" value="ECO:0007669"/>
    <property type="project" value="TreeGrafter"/>
</dbReference>
<dbReference type="CDD" id="cd16021">
    <property type="entry name" value="ALP_like"/>
    <property type="match status" value="1"/>
</dbReference>
<accession>A0A0M3QU11</accession>
<gene>
    <name evidence="1" type="ORF">Dbus_chr2Lg1938</name>
</gene>
<dbReference type="FunFam" id="3.40.720.10:FF:000017">
    <property type="entry name" value="Predicted protein"/>
    <property type="match status" value="1"/>
</dbReference>
<dbReference type="Gene3D" id="3.40.720.10">
    <property type="entry name" value="Alkaline Phosphatase, subunit A"/>
    <property type="match status" value="1"/>
</dbReference>
<evidence type="ECO:0000313" key="1">
    <source>
        <dbReference type="EMBL" id="ALC39853.1"/>
    </source>
</evidence>
<sequence>MRNLLLIIIIGYSFYYFMLRATQETPESAHSDVQQGYFVNTTGCHMLALKPMPCNIGEYLKPMQLKPCRGKSLFRAETVVGRNYLMLAKSEANIISACNVASIESISCKYKRVERRNDAENSYSNASVFRLQPNVAAYAVASGALILRLKCFGRHEALIYHDVHFFLPAPAPAANQTHGKRLSVMILGLDSMSHMHYLRMLPQTASYVQQLPHVEFWGYNRVGRNSYPNLVPLLSGLSEQQLARNCVNFNASYDDCNFIWKQFKAAGYNTTYAEDSRGSTFNYAKPGFKQPPTDFYLRPVMVEIDKHTRSSVDKEALIHCSWDRSYGAVLREFLYRLLPHLAAGPHFSFFWEVQGVHDYFNFAPLLDAHYTRLLQQLQAAGVLEHTLVLFMADHGIRLGAFRNTGQGMLEENQPMLIALYPRWLAEAYPLALAQLHANAHSLVTTYDLHATMLDLLDLHQLEQTQIQVRTAALSNARGISLFLPIPDERDCHSAGIPSQFCLCHKLSSISTNDERAQRAARFVVKSINNILEDYTLCHRLSLHELQAAYLYDLSLDIDQFEIKVRLRTWPGLGGFEGTTRFTHNSLSLIGTIIRTNRYGNQSYCVHNYRIEMYCYCLYQ</sequence>
<keyword evidence="2" id="KW-1185">Reference proteome</keyword>
<dbReference type="PANTHER" id="PTHR10974">
    <property type="entry name" value="FI08016P-RELATED"/>
    <property type="match status" value="1"/>
</dbReference>
<reference evidence="1 2" key="1">
    <citation type="submission" date="2015-08" db="EMBL/GenBank/DDBJ databases">
        <title>Ancestral chromatin configuration constrains chromatin evolution on differentiating sex chromosomes in Drosophila.</title>
        <authorList>
            <person name="Zhou Q."/>
            <person name="Bachtrog D."/>
        </authorList>
    </citation>
    <scope>NUCLEOTIDE SEQUENCE [LARGE SCALE GENOMIC DNA]</scope>
    <source>
        <tissue evidence="1">Whole larvae</tissue>
    </source>
</reference>
<dbReference type="STRING" id="30019.A0A0M3QU11"/>
<dbReference type="SUPFAM" id="SSF53649">
    <property type="entry name" value="Alkaline phosphatase-like"/>
    <property type="match status" value="1"/>
</dbReference>
<dbReference type="OMA" id="ETHACYR"/>
<dbReference type="Proteomes" id="UP000494163">
    <property type="component" value="Chromosome 2L"/>
</dbReference>
<dbReference type="Pfam" id="PF02995">
    <property type="entry name" value="DUF229"/>
    <property type="match status" value="1"/>
</dbReference>
<dbReference type="AlphaFoldDB" id="A0A0M3QU11"/>
<dbReference type="EMBL" id="CP012523">
    <property type="protein sequence ID" value="ALC39853.1"/>
    <property type="molecule type" value="Genomic_DNA"/>
</dbReference>
<evidence type="ECO:0000313" key="2">
    <source>
        <dbReference type="Proteomes" id="UP000494163"/>
    </source>
</evidence>
<dbReference type="OrthoDB" id="413313at2759"/>
<proteinExistence type="predicted"/>
<protein>
    <submittedName>
        <fullName evidence="1">CG11630</fullName>
    </submittedName>
</protein>